<dbReference type="EMBL" id="JAUUTY010000003">
    <property type="protein sequence ID" value="KAK1663716.1"/>
    <property type="molecule type" value="Genomic_DNA"/>
</dbReference>
<reference evidence="3" key="1">
    <citation type="submission" date="2023-07" db="EMBL/GenBank/DDBJ databases">
        <title>A chromosome-level genome assembly of Lolium multiflorum.</title>
        <authorList>
            <person name="Chen Y."/>
            <person name="Copetti D."/>
            <person name="Kolliker R."/>
            <person name="Studer B."/>
        </authorList>
    </citation>
    <scope>NUCLEOTIDE SEQUENCE</scope>
    <source>
        <strain evidence="3">02402/16</strain>
        <tissue evidence="3">Leaf</tissue>
    </source>
</reference>
<gene>
    <name evidence="3" type="ORF">QYE76_051875</name>
</gene>
<keyword evidence="1" id="KW-0175">Coiled coil</keyword>
<feature type="region of interest" description="Disordered" evidence="2">
    <location>
        <begin position="87"/>
        <end position="108"/>
    </location>
</feature>
<dbReference type="PANTHER" id="PTHR33026:SF7">
    <property type="entry name" value="OS03G0100275 PROTEIN"/>
    <property type="match status" value="1"/>
</dbReference>
<accession>A0AAD8WJ01</accession>
<protein>
    <submittedName>
        <fullName evidence="3">Uncharacterized protein</fullName>
    </submittedName>
</protein>
<evidence type="ECO:0000313" key="3">
    <source>
        <dbReference type="EMBL" id="KAK1663716.1"/>
    </source>
</evidence>
<feature type="compositionally biased region" description="Pro residues" evidence="2">
    <location>
        <begin position="93"/>
        <end position="106"/>
    </location>
</feature>
<name>A0AAD8WJ01_LOLMU</name>
<sequence length="274" mass="30289">MATEDLGSLEWERSKISQQDVNLLRKLGISGKQDALRFPKEESYPTPPMQYRVSFIDHLIRGLSTPIHDFLRGLLFICFSLGAKGKETRLSTPVPPKPVVPTPEPVPDAKEKALDLYEAALVSSGDEEEDAPIDETARTSTSRTLVVSEARPDGDETSPPQQNLEHPTPAVSPQAPSPKRARVESTKEPTILAGCSSTPLMEEPFMKELIRFGTQFIGYRDYAGKLEEKLAEANRRADALATELEQSETARMKAEADAATVEDLQKRLDDAKML</sequence>
<proteinExistence type="predicted"/>
<dbReference type="PANTHER" id="PTHR33026">
    <property type="entry name" value="OS06G0360600 PROTEIN"/>
    <property type="match status" value="1"/>
</dbReference>
<comment type="caution">
    <text evidence="3">The sequence shown here is derived from an EMBL/GenBank/DDBJ whole genome shotgun (WGS) entry which is preliminary data.</text>
</comment>
<feature type="region of interest" description="Disordered" evidence="2">
    <location>
        <begin position="122"/>
        <end position="188"/>
    </location>
</feature>
<feature type="coiled-coil region" evidence="1">
    <location>
        <begin position="223"/>
        <end position="257"/>
    </location>
</feature>
<evidence type="ECO:0000256" key="2">
    <source>
        <dbReference type="SAM" id="MobiDB-lite"/>
    </source>
</evidence>
<keyword evidence="4" id="KW-1185">Reference proteome</keyword>
<organism evidence="3 4">
    <name type="scientific">Lolium multiflorum</name>
    <name type="common">Italian ryegrass</name>
    <name type="synonym">Lolium perenne subsp. multiflorum</name>
    <dbReference type="NCBI Taxonomy" id="4521"/>
    <lineage>
        <taxon>Eukaryota</taxon>
        <taxon>Viridiplantae</taxon>
        <taxon>Streptophyta</taxon>
        <taxon>Embryophyta</taxon>
        <taxon>Tracheophyta</taxon>
        <taxon>Spermatophyta</taxon>
        <taxon>Magnoliopsida</taxon>
        <taxon>Liliopsida</taxon>
        <taxon>Poales</taxon>
        <taxon>Poaceae</taxon>
        <taxon>BOP clade</taxon>
        <taxon>Pooideae</taxon>
        <taxon>Poodae</taxon>
        <taxon>Poeae</taxon>
        <taxon>Poeae Chloroplast Group 2 (Poeae type)</taxon>
        <taxon>Loliodinae</taxon>
        <taxon>Loliinae</taxon>
        <taxon>Lolium</taxon>
    </lineage>
</organism>
<evidence type="ECO:0000256" key="1">
    <source>
        <dbReference type="SAM" id="Coils"/>
    </source>
</evidence>
<dbReference type="Proteomes" id="UP001231189">
    <property type="component" value="Unassembled WGS sequence"/>
</dbReference>
<dbReference type="AlphaFoldDB" id="A0AAD8WJ01"/>
<evidence type="ECO:0000313" key="4">
    <source>
        <dbReference type="Proteomes" id="UP001231189"/>
    </source>
</evidence>